<proteinExistence type="predicted"/>
<sequence length="74" mass="8463">MSTHEEFRFSSHHLLIELDAATNRLMMLVVAKEVSGPRWDEAATRQKRAFEAWTVLLNDFESLAEKDQDTGPTS</sequence>
<reference evidence="1 2" key="1">
    <citation type="submission" date="2022-05" db="EMBL/GenBank/DDBJ databases">
        <title>Novel Pseudomonas spp. Isolated from a Rainbow Trout Aquaculture Facility.</title>
        <authorList>
            <person name="Testerman T."/>
            <person name="Graf J."/>
        </authorList>
    </citation>
    <scope>NUCLEOTIDE SEQUENCE [LARGE SCALE GENOMIC DNA]</scope>
    <source>
        <strain evidence="1 2">ID1042</strain>
    </source>
</reference>
<dbReference type="EMBL" id="JAMDHA010000022">
    <property type="protein sequence ID" value="MDD1009678.1"/>
    <property type="molecule type" value="Genomic_DNA"/>
</dbReference>
<gene>
    <name evidence="1" type="ORF">M5G27_19555</name>
</gene>
<keyword evidence="2" id="KW-1185">Reference proteome</keyword>
<evidence type="ECO:0000313" key="1">
    <source>
        <dbReference type="EMBL" id="MDD1009678.1"/>
    </source>
</evidence>
<name>A0A9X4HE04_9PSED</name>
<dbReference type="RefSeq" id="WP_150631382.1">
    <property type="nucleotide sequence ID" value="NZ_JAMDHA010000022.1"/>
</dbReference>
<comment type="caution">
    <text evidence="1">The sequence shown here is derived from an EMBL/GenBank/DDBJ whole genome shotgun (WGS) entry which is preliminary data.</text>
</comment>
<organism evidence="1 2">
    <name type="scientific">Pseudomonas shahriarae</name>
    <dbReference type="NCBI Taxonomy" id="2745512"/>
    <lineage>
        <taxon>Bacteria</taxon>
        <taxon>Pseudomonadati</taxon>
        <taxon>Pseudomonadota</taxon>
        <taxon>Gammaproteobacteria</taxon>
        <taxon>Pseudomonadales</taxon>
        <taxon>Pseudomonadaceae</taxon>
        <taxon>Pseudomonas</taxon>
    </lineage>
</organism>
<protein>
    <submittedName>
        <fullName evidence="1">Uncharacterized protein</fullName>
    </submittedName>
</protein>
<dbReference type="AlphaFoldDB" id="A0A9X4HE04"/>
<accession>A0A9X4HE04</accession>
<evidence type="ECO:0000313" key="2">
    <source>
        <dbReference type="Proteomes" id="UP001148185"/>
    </source>
</evidence>
<dbReference type="Proteomes" id="UP001148185">
    <property type="component" value="Unassembled WGS sequence"/>
</dbReference>